<sequence length="29" mass="2988">MELDLKLAISITVIVFAVLIACGVIAIAS</sequence>
<proteinExistence type="predicted"/>
<keyword evidence="3" id="KW-1185">Reference proteome</keyword>
<feature type="transmembrane region" description="Helical" evidence="1">
    <location>
        <begin position="7"/>
        <end position="28"/>
    </location>
</feature>
<dbReference type="Proteomes" id="UP000281112">
    <property type="component" value="Unassembled WGS sequence"/>
</dbReference>
<accession>A0A3N9U7R8</accession>
<evidence type="ECO:0000256" key="1">
    <source>
        <dbReference type="SAM" id="Phobius"/>
    </source>
</evidence>
<dbReference type="InterPro" id="IPR047743">
    <property type="entry name" value="YnhF-like"/>
</dbReference>
<evidence type="ECO:0000313" key="2">
    <source>
        <dbReference type="EMBL" id="RQW64226.1"/>
    </source>
</evidence>
<keyword evidence="1" id="KW-0812">Transmembrane</keyword>
<dbReference type="PROSITE" id="PS51257">
    <property type="entry name" value="PROKAR_LIPOPROTEIN"/>
    <property type="match status" value="1"/>
</dbReference>
<dbReference type="AlphaFoldDB" id="A0A3N9U7R8"/>
<dbReference type="RefSeq" id="WP_124936346.1">
    <property type="nucleotide sequence ID" value="NZ_RJVQ01000002.1"/>
</dbReference>
<dbReference type="NCBIfam" id="NF033411">
    <property type="entry name" value="small_mem_YnhF"/>
    <property type="match status" value="1"/>
</dbReference>
<gene>
    <name evidence="2" type="primary">ynhF</name>
    <name evidence="2" type="ORF">EES38_06470</name>
</gene>
<dbReference type="EMBL" id="RJVQ01000002">
    <property type="protein sequence ID" value="RQW64226.1"/>
    <property type="molecule type" value="Genomic_DNA"/>
</dbReference>
<keyword evidence="1" id="KW-0472">Membrane</keyword>
<keyword evidence="1" id="KW-1133">Transmembrane helix</keyword>
<name>A0A3N9U7R8_9VIBR</name>
<organism evidence="2 3">
    <name type="scientific">Vibrio viridaestus</name>
    <dbReference type="NCBI Taxonomy" id="2487322"/>
    <lineage>
        <taxon>Bacteria</taxon>
        <taxon>Pseudomonadati</taxon>
        <taxon>Pseudomonadota</taxon>
        <taxon>Gammaproteobacteria</taxon>
        <taxon>Vibrionales</taxon>
        <taxon>Vibrionaceae</taxon>
        <taxon>Vibrio</taxon>
    </lineage>
</organism>
<comment type="caution">
    <text evidence="2">The sequence shown here is derived from an EMBL/GenBank/DDBJ whole genome shotgun (WGS) entry which is preliminary data.</text>
</comment>
<evidence type="ECO:0000313" key="3">
    <source>
        <dbReference type="Proteomes" id="UP000281112"/>
    </source>
</evidence>
<reference evidence="2 3" key="1">
    <citation type="submission" date="2018-11" db="EMBL/GenBank/DDBJ databases">
        <title>Vibrio LJC006 sp. nov., isolated from seawater during the bloom of the enteromorpha.</title>
        <authorList>
            <person name="Liang J."/>
        </authorList>
    </citation>
    <scope>NUCLEOTIDE SEQUENCE [LARGE SCALE GENOMIC DNA]</scope>
    <source>
        <strain evidence="2 3">LJC006</strain>
    </source>
</reference>
<protein>
    <submittedName>
        <fullName evidence="2">YnhF family membrane protein</fullName>
    </submittedName>
</protein>